<feature type="domain" description="Aminoacyl-transfer RNA synthetases class-II family profile" evidence="11">
    <location>
        <begin position="144"/>
        <end position="439"/>
    </location>
</feature>
<evidence type="ECO:0000313" key="12">
    <source>
        <dbReference type="EMBL" id="ALT67853.1"/>
    </source>
</evidence>
<evidence type="ECO:0000256" key="3">
    <source>
        <dbReference type="ARBA" id="ARBA00022490"/>
    </source>
</evidence>
<dbReference type="NCBIfam" id="TIGR00458">
    <property type="entry name" value="aspS_nondisc"/>
    <property type="match status" value="1"/>
</dbReference>
<feature type="binding site" evidence="10">
    <location>
        <begin position="229"/>
        <end position="231"/>
    </location>
    <ligand>
        <name>ATP</name>
        <dbReference type="ChEBI" id="CHEBI:30616"/>
    </ligand>
</feature>
<keyword evidence="6 10" id="KW-0067">ATP-binding</keyword>
<organism evidence="12 13">
    <name type="scientific">Methanobrevibacter millerae</name>
    <dbReference type="NCBI Taxonomy" id="230361"/>
    <lineage>
        <taxon>Archaea</taxon>
        <taxon>Methanobacteriati</taxon>
        <taxon>Methanobacteriota</taxon>
        <taxon>Methanomada group</taxon>
        <taxon>Methanobacteria</taxon>
        <taxon>Methanobacteriales</taxon>
        <taxon>Methanobacteriaceae</taxon>
        <taxon>Methanobrevibacter</taxon>
    </lineage>
</organism>
<protein>
    <recommendedName>
        <fullName evidence="10">Aspartate--tRNA(Asp/Asn) ligase</fullName>
        <ecNumber evidence="10">6.1.1.23</ecNumber>
    </recommendedName>
    <alternativeName>
        <fullName evidence="10">Aspartyl-tRNA synthetase</fullName>
        <shortName evidence="10">AspRS</shortName>
    </alternativeName>
    <alternativeName>
        <fullName evidence="10">Non-discriminating aspartyl-tRNA synthetase</fullName>
        <shortName evidence="10">ND-AspRS</shortName>
    </alternativeName>
</protein>
<evidence type="ECO:0000256" key="10">
    <source>
        <dbReference type="HAMAP-Rule" id="MF_02075"/>
    </source>
</evidence>
<feature type="binding site" evidence="10">
    <location>
        <position position="362"/>
    </location>
    <ligand>
        <name>Mg(2+)</name>
        <dbReference type="ChEBI" id="CHEBI:18420"/>
        <label>2</label>
    </ligand>
</feature>
<dbReference type="GeneID" id="26735024"/>
<dbReference type="NCBIfam" id="NF003483">
    <property type="entry name" value="PRK05159.1"/>
    <property type="match status" value="1"/>
</dbReference>
<dbReference type="GO" id="GO:0005524">
    <property type="term" value="F:ATP binding"/>
    <property type="evidence" value="ECO:0007669"/>
    <property type="project" value="UniProtKB-UniRule"/>
</dbReference>
<sequence length="439" mass="49840">MQGLLNDWRRTNYAKDTTPEIAGEDVTIMGWVHEIRDLGGIIFVIIRDVTGRVQITAPSKKVDAEILEELRAFRKESVVAVKGTVQEAGKAPNGVEIIPKEIKMLNLSNQPLPMDPTEKVKAEIDTRLNSRFLDLRKENVSAIFKIKGQMFHTIRDFFYENGFYEINTPKLVASATEGGTELFPITYFEKEAFLGQSPQLYKQMMMGSGMDKVFEIGQIFRAEEHDTLRHLNEAVSIDAEASFMDDEDMMKVLNDMLVKVISDINENCSEELEILGHELPEADGEFPKVTYDEAVDIINSKGVEMDWGEDLSRDAEKALGDTMGGFYFLTKWPSAIKPFYVMPFEDDEKYAHAFDLMYNNLELSSGATRVHQYDLLVKQIEERDLNPDGFGSYLKAFEYGMPPHAGWGVGADRLTMVLTGSENIRECVLFPRDRHRLTP</sequence>
<feature type="binding site" evidence="10">
    <location>
        <position position="369"/>
    </location>
    <ligand>
        <name>L-aspartate</name>
        <dbReference type="ChEBI" id="CHEBI:29991"/>
    </ligand>
</feature>
<keyword evidence="8 10" id="KW-0648">Protein biosynthesis</keyword>
<dbReference type="PATRIC" id="fig|230361.4.peg.44"/>
<evidence type="ECO:0000259" key="11">
    <source>
        <dbReference type="PROSITE" id="PS50862"/>
    </source>
</evidence>
<dbReference type="CDD" id="cd04316">
    <property type="entry name" value="ND_PkAspRS_like_N"/>
    <property type="match status" value="1"/>
</dbReference>
<evidence type="ECO:0000256" key="2">
    <source>
        <dbReference type="ARBA" id="ARBA00005312"/>
    </source>
</evidence>
<dbReference type="InterPro" id="IPR012340">
    <property type="entry name" value="NA-bd_OB-fold"/>
</dbReference>
<dbReference type="InterPro" id="IPR004365">
    <property type="entry name" value="NA-bd_OB_tRNA"/>
</dbReference>
<dbReference type="GO" id="GO:0017101">
    <property type="term" value="C:aminoacyl-tRNA synthetase multienzyme complex"/>
    <property type="evidence" value="ECO:0007669"/>
    <property type="project" value="TreeGrafter"/>
</dbReference>
<keyword evidence="7 10" id="KW-0460">Magnesium</keyword>
<dbReference type="SUPFAM" id="SSF50249">
    <property type="entry name" value="Nucleic acid-binding proteins"/>
    <property type="match status" value="1"/>
</dbReference>
<keyword evidence="13" id="KW-1185">Reference proteome</keyword>
<dbReference type="GO" id="GO:0050560">
    <property type="term" value="F:aspartate-tRNA(Asn) ligase activity"/>
    <property type="evidence" value="ECO:0007669"/>
    <property type="project" value="UniProtKB-EC"/>
</dbReference>
<comment type="caution">
    <text evidence="10">Lacks conserved residue(s) required for the propagation of feature annotation.</text>
</comment>
<name>A0A0U3EHA9_9EURY</name>
<dbReference type="GO" id="GO:0003723">
    <property type="term" value="F:RNA binding"/>
    <property type="evidence" value="ECO:0007669"/>
    <property type="project" value="TreeGrafter"/>
</dbReference>
<dbReference type="Pfam" id="PF01336">
    <property type="entry name" value="tRNA_anti-codon"/>
    <property type="match status" value="1"/>
</dbReference>
<dbReference type="InterPro" id="IPR004364">
    <property type="entry name" value="Aa-tRNA-synt_II"/>
</dbReference>
<dbReference type="PROSITE" id="PS50862">
    <property type="entry name" value="AA_TRNA_LIGASE_II"/>
    <property type="match status" value="1"/>
</dbReference>
<comment type="similarity">
    <text evidence="2 10">Belongs to the class-II aminoacyl-tRNA synthetase family. Type 2 subfamily.</text>
</comment>
<evidence type="ECO:0000256" key="1">
    <source>
        <dbReference type="ARBA" id="ARBA00004496"/>
    </source>
</evidence>
<dbReference type="Proteomes" id="UP000067738">
    <property type="component" value="Chromosome"/>
</dbReference>
<comment type="cofactor">
    <cofactor evidence="10">
        <name>Mg(2+)</name>
        <dbReference type="ChEBI" id="CHEBI:18420"/>
    </cofactor>
    <text evidence="10">Binds 3 Mg(2+) cations per subunit. The strongest magnesium site (Mg1) is bound to the beta- and gamma-phosphates of ATP and four water molecules complete its coordination sphere.</text>
</comment>
<dbReference type="EC" id="6.1.1.23" evidence="10"/>
<comment type="catalytic activity">
    <reaction evidence="10">
        <text>tRNA(Asx) + L-aspartate + ATP = L-aspartyl-tRNA(Asx) + AMP + diphosphate</text>
        <dbReference type="Rhea" id="RHEA:18349"/>
        <dbReference type="Rhea" id="RHEA-COMP:9710"/>
        <dbReference type="Rhea" id="RHEA-COMP:9711"/>
        <dbReference type="ChEBI" id="CHEBI:29991"/>
        <dbReference type="ChEBI" id="CHEBI:30616"/>
        <dbReference type="ChEBI" id="CHEBI:33019"/>
        <dbReference type="ChEBI" id="CHEBI:78442"/>
        <dbReference type="ChEBI" id="CHEBI:78516"/>
        <dbReference type="ChEBI" id="CHEBI:456215"/>
        <dbReference type="EC" id="6.1.1.23"/>
    </reaction>
</comment>
<feature type="region of interest" description="Aspartate" evidence="10">
    <location>
        <begin position="199"/>
        <end position="202"/>
    </location>
</feature>
<dbReference type="GO" id="GO:0004815">
    <property type="term" value="F:aspartate-tRNA ligase activity"/>
    <property type="evidence" value="ECO:0007669"/>
    <property type="project" value="UniProtKB-UniRule"/>
</dbReference>
<dbReference type="CDD" id="cd00776">
    <property type="entry name" value="AsxRS_core"/>
    <property type="match status" value="1"/>
</dbReference>
<dbReference type="FunFam" id="3.30.930.10:FF:000038">
    <property type="entry name" value="Aspartate--tRNA ligase"/>
    <property type="match status" value="1"/>
</dbReference>
<evidence type="ECO:0000256" key="4">
    <source>
        <dbReference type="ARBA" id="ARBA00022598"/>
    </source>
</evidence>
<feature type="binding site" evidence="10">
    <location>
        <position position="365"/>
    </location>
    <ligand>
        <name>Mg(2+)</name>
        <dbReference type="ChEBI" id="CHEBI:18420"/>
        <label>2</label>
    </ligand>
</feature>
<reference evidence="12 13" key="1">
    <citation type="submission" date="2015-04" db="EMBL/GenBank/DDBJ databases">
        <title>The complete genome sequence of the rumen methanogen Methanobrevibacter millerae SM9.</title>
        <authorList>
            <person name="Leahy S.C."/>
            <person name="Kelly W.J."/>
            <person name="Pacheco D.M."/>
            <person name="Li D."/>
            <person name="Altermann E."/>
            <person name="Attwood G.T."/>
        </authorList>
    </citation>
    <scope>NUCLEOTIDE SEQUENCE [LARGE SCALE GENOMIC DNA]</scope>
    <source>
        <strain evidence="12 13">SM9</strain>
    </source>
</reference>
<evidence type="ECO:0000256" key="8">
    <source>
        <dbReference type="ARBA" id="ARBA00022917"/>
    </source>
</evidence>
<keyword evidence="9 10" id="KW-0030">Aminoacyl-tRNA synthetase</keyword>
<evidence type="ECO:0000313" key="13">
    <source>
        <dbReference type="Proteomes" id="UP000067738"/>
    </source>
</evidence>
<feature type="binding site" evidence="10">
    <location>
        <position position="221"/>
    </location>
    <ligand>
        <name>L-aspartate</name>
        <dbReference type="ChEBI" id="CHEBI:29991"/>
    </ligand>
</feature>
<dbReference type="KEGG" id="mmil:sm9_0043"/>
<gene>
    <name evidence="10 12" type="primary">aspS</name>
    <name evidence="12" type="ORF">sm9_0043</name>
</gene>
<dbReference type="Gene3D" id="3.30.930.10">
    <property type="entry name" value="Bira Bifunctional Protein, Domain 2"/>
    <property type="match status" value="1"/>
</dbReference>
<keyword evidence="10" id="KW-0479">Metal-binding</keyword>
<dbReference type="InterPro" id="IPR006195">
    <property type="entry name" value="aa-tRNA-synth_II"/>
</dbReference>
<dbReference type="PRINTS" id="PR01042">
    <property type="entry name" value="TRNASYNTHASP"/>
</dbReference>
<feature type="binding site" evidence="10">
    <location>
        <position position="177"/>
    </location>
    <ligand>
        <name>L-aspartate</name>
        <dbReference type="ChEBI" id="CHEBI:29991"/>
    </ligand>
</feature>
<dbReference type="OrthoDB" id="5908at2157"/>
<keyword evidence="3 10" id="KW-0963">Cytoplasm</keyword>
<feature type="binding site" evidence="10">
    <location>
        <position position="362"/>
    </location>
    <ligand>
        <name>ATP</name>
        <dbReference type="ChEBI" id="CHEBI:30616"/>
    </ligand>
</feature>
<feature type="site" description="Important for tRNA non-discrimination" evidence="10">
    <location>
        <position position="92"/>
    </location>
</feature>
<dbReference type="SUPFAM" id="SSF55681">
    <property type="entry name" value="Class II aaRS and biotin synthetases"/>
    <property type="match status" value="1"/>
</dbReference>
<comment type="function">
    <text evidence="10">Aspartyl-tRNA synthetase with relaxed tRNA specificity since it is able to aspartylate not only its cognate tRNA(Asp) but also tRNA(Asn). Reaction proceeds in two steps: L-aspartate is first activated by ATP to form Asp-AMP and then transferred to the acceptor end of tRNA(Asp/Asn).</text>
</comment>
<accession>A0A0U3EHA9</accession>
<dbReference type="InterPro" id="IPR045864">
    <property type="entry name" value="aa-tRNA-synth_II/BPL/LPL"/>
</dbReference>
<keyword evidence="5 10" id="KW-0547">Nucleotide-binding</keyword>
<dbReference type="InterPro" id="IPR002312">
    <property type="entry name" value="Asp/Asn-tRNA-synth_IIb"/>
</dbReference>
<dbReference type="GO" id="GO:0005829">
    <property type="term" value="C:cytosol"/>
    <property type="evidence" value="ECO:0007669"/>
    <property type="project" value="TreeGrafter"/>
</dbReference>
<dbReference type="Gene3D" id="2.40.50.140">
    <property type="entry name" value="Nucleic acid-binding proteins"/>
    <property type="match status" value="1"/>
</dbReference>
<feature type="binding site" evidence="10">
    <location>
        <position position="365"/>
    </location>
    <ligand>
        <name>L-aspartate</name>
        <dbReference type="ChEBI" id="CHEBI:29991"/>
    </ligand>
</feature>
<dbReference type="GO" id="GO:0006422">
    <property type="term" value="P:aspartyl-tRNA aminoacylation"/>
    <property type="evidence" value="ECO:0007669"/>
    <property type="project" value="UniProtKB-UniRule"/>
</dbReference>
<proteinExistence type="inferred from homology"/>
<dbReference type="PANTHER" id="PTHR43450">
    <property type="entry name" value="ASPARTYL-TRNA SYNTHETASE"/>
    <property type="match status" value="1"/>
</dbReference>
<evidence type="ECO:0000256" key="7">
    <source>
        <dbReference type="ARBA" id="ARBA00022842"/>
    </source>
</evidence>
<dbReference type="Pfam" id="PF00152">
    <property type="entry name" value="tRNA-synt_2"/>
    <property type="match status" value="1"/>
</dbReference>
<feature type="binding site" evidence="10">
    <location>
        <position position="362"/>
    </location>
    <ligand>
        <name>Mg(2+)</name>
        <dbReference type="ChEBI" id="CHEBI:18420"/>
        <label>3</label>
    </ligand>
</feature>
<dbReference type="HAMAP" id="MF_02075">
    <property type="entry name" value="Asp_tRNA_synth_type2"/>
    <property type="match status" value="1"/>
</dbReference>
<keyword evidence="4 10" id="KW-0436">Ligase</keyword>
<feature type="binding site" evidence="10">
    <location>
        <begin position="410"/>
        <end position="413"/>
    </location>
    <ligand>
        <name>ATP</name>
        <dbReference type="ChEBI" id="CHEBI:30616"/>
    </ligand>
</feature>
<comment type="subunit">
    <text evidence="10">Homodimer.</text>
</comment>
<evidence type="ECO:0000256" key="5">
    <source>
        <dbReference type="ARBA" id="ARBA00022741"/>
    </source>
</evidence>
<evidence type="ECO:0000256" key="9">
    <source>
        <dbReference type="ARBA" id="ARBA00023146"/>
    </source>
</evidence>
<dbReference type="InterPro" id="IPR004523">
    <property type="entry name" value="Asp-tRNA_synthase_2"/>
</dbReference>
<dbReference type="PANTHER" id="PTHR43450:SF1">
    <property type="entry name" value="ASPARTATE--TRNA LIGASE, CYTOPLASMIC"/>
    <property type="match status" value="1"/>
</dbReference>
<dbReference type="RefSeq" id="WP_058738223.1">
    <property type="nucleotide sequence ID" value="NZ_CP011266.1"/>
</dbReference>
<evidence type="ECO:0000256" key="6">
    <source>
        <dbReference type="ARBA" id="ARBA00022840"/>
    </source>
</evidence>
<dbReference type="GO" id="GO:0000287">
    <property type="term" value="F:magnesium ion binding"/>
    <property type="evidence" value="ECO:0007669"/>
    <property type="project" value="UniProtKB-UniRule"/>
</dbReference>
<feature type="binding site" evidence="10">
    <location>
        <begin position="221"/>
        <end position="223"/>
    </location>
    <ligand>
        <name>ATP</name>
        <dbReference type="ChEBI" id="CHEBI:30616"/>
    </ligand>
</feature>
<dbReference type="AlphaFoldDB" id="A0A0U3EHA9"/>
<comment type="subcellular location">
    <subcellularLocation>
        <location evidence="1 10">Cytoplasm</location>
    </subcellularLocation>
</comment>
<dbReference type="EMBL" id="CP011266">
    <property type="protein sequence ID" value="ALT67853.1"/>
    <property type="molecule type" value="Genomic_DNA"/>
</dbReference>